<gene>
    <name evidence="2" type="ORF">EYF80_002391</name>
</gene>
<organism evidence="2 3">
    <name type="scientific">Liparis tanakae</name>
    <name type="common">Tanaka's snailfish</name>
    <dbReference type="NCBI Taxonomy" id="230148"/>
    <lineage>
        <taxon>Eukaryota</taxon>
        <taxon>Metazoa</taxon>
        <taxon>Chordata</taxon>
        <taxon>Craniata</taxon>
        <taxon>Vertebrata</taxon>
        <taxon>Euteleostomi</taxon>
        <taxon>Actinopterygii</taxon>
        <taxon>Neopterygii</taxon>
        <taxon>Teleostei</taxon>
        <taxon>Neoteleostei</taxon>
        <taxon>Acanthomorphata</taxon>
        <taxon>Eupercaria</taxon>
        <taxon>Perciformes</taxon>
        <taxon>Cottioidei</taxon>
        <taxon>Cottales</taxon>
        <taxon>Liparidae</taxon>
        <taxon>Liparis</taxon>
    </lineage>
</organism>
<reference evidence="2 3" key="1">
    <citation type="submission" date="2019-03" db="EMBL/GenBank/DDBJ databases">
        <title>First draft genome of Liparis tanakae, snailfish: a comprehensive survey of snailfish specific genes.</title>
        <authorList>
            <person name="Kim W."/>
            <person name="Song I."/>
            <person name="Jeong J.-H."/>
            <person name="Kim D."/>
            <person name="Kim S."/>
            <person name="Ryu S."/>
            <person name="Song J.Y."/>
            <person name="Lee S.K."/>
        </authorList>
    </citation>
    <scope>NUCLEOTIDE SEQUENCE [LARGE SCALE GENOMIC DNA]</scope>
    <source>
        <tissue evidence="2">Muscle</tissue>
    </source>
</reference>
<comment type="caution">
    <text evidence="2">The sequence shown here is derived from an EMBL/GenBank/DDBJ whole genome shotgun (WGS) entry which is preliminary data.</text>
</comment>
<evidence type="ECO:0000313" key="3">
    <source>
        <dbReference type="Proteomes" id="UP000314294"/>
    </source>
</evidence>
<accession>A0A4Z2JAE4</accession>
<feature type="region of interest" description="Disordered" evidence="1">
    <location>
        <begin position="1"/>
        <end position="33"/>
    </location>
</feature>
<dbReference type="Proteomes" id="UP000314294">
    <property type="component" value="Unassembled WGS sequence"/>
</dbReference>
<sequence length="112" mass="12721">MYGPLQRTASKVTEEVTPHFNNQQQMSQRRKTPLESRKWLGHFLLLATTVPHVNKQAMPSVAQHLRSAGARDAVDRRCSGGLRLVRRGGCFRIPGRAFRQERNTRERTAASP</sequence>
<evidence type="ECO:0000313" key="2">
    <source>
        <dbReference type="EMBL" id="TNN87189.1"/>
    </source>
</evidence>
<protein>
    <submittedName>
        <fullName evidence="2">Uncharacterized protein</fullName>
    </submittedName>
</protein>
<name>A0A4Z2JAE4_9TELE</name>
<keyword evidence="3" id="KW-1185">Reference proteome</keyword>
<dbReference type="AlphaFoldDB" id="A0A4Z2JAE4"/>
<dbReference type="OrthoDB" id="10600902at2759"/>
<proteinExistence type="predicted"/>
<evidence type="ECO:0000256" key="1">
    <source>
        <dbReference type="SAM" id="MobiDB-lite"/>
    </source>
</evidence>
<dbReference type="EMBL" id="SRLO01000011">
    <property type="protein sequence ID" value="TNN87189.1"/>
    <property type="molecule type" value="Genomic_DNA"/>
</dbReference>